<sequence>MWGRGGGVLILGLQQKKRLMLMWASPGSWSACLASWKEAAPDTETELGVAAGKEQQSWAIGRGCRRSPFTQRTLMSHCLLPRPDYFIGSNLIRESLSINSGQEGRAVPGAFVSPEAKRQSWAPDLRASPKSLVGSLQNHVPGLAKAASLRHLVLTENRQKRHKHLGPSQGPPVTPWHWSKSHDLALLASWPEL</sequence>
<dbReference type="AlphaFoldDB" id="A0A2D4IIQ5"/>
<evidence type="ECO:0000313" key="1">
    <source>
        <dbReference type="EMBL" id="LAA84108.1"/>
    </source>
</evidence>
<organism evidence="1">
    <name type="scientific">Micrurus lemniscatus lemniscatus</name>
    <dbReference type="NCBI Taxonomy" id="129467"/>
    <lineage>
        <taxon>Eukaryota</taxon>
        <taxon>Metazoa</taxon>
        <taxon>Chordata</taxon>
        <taxon>Craniata</taxon>
        <taxon>Vertebrata</taxon>
        <taxon>Euteleostomi</taxon>
        <taxon>Lepidosauria</taxon>
        <taxon>Squamata</taxon>
        <taxon>Bifurcata</taxon>
        <taxon>Unidentata</taxon>
        <taxon>Episquamata</taxon>
        <taxon>Toxicofera</taxon>
        <taxon>Serpentes</taxon>
        <taxon>Colubroidea</taxon>
        <taxon>Elapidae</taxon>
        <taxon>Elapinae</taxon>
        <taxon>Micrurus</taxon>
    </lineage>
</organism>
<dbReference type="PROSITE" id="PS51257">
    <property type="entry name" value="PROKAR_LIPOPROTEIN"/>
    <property type="match status" value="1"/>
</dbReference>
<dbReference type="EMBL" id="IACK01106856">
    <property type="protein sequence ID" value="LAA84108.1"/>
    <property type="molecule type" value="Transcribed_RNA"/>
</dbReference>
<protein>
    <submittedName>
        <fullName evidence="1">Uncharacterized protein</fullName>
    </submittedName>
</protein>
<reference evidence="1" key="2">
    <citation type="submission" date="2017-11" db="EMBL/GenBank/DDBJ databases">
        <title>Coralsnake Venomics: Analyses of Venom Gland Transcriptomes and Proteomes of Six Brazilian Taxa.</title>
        <authorList>
            <person name="Aird S.D."/>
            <person name="Jorge da Silva N."/>
            <person name="Qiu L."/>
            <person name="Villar-Briones A."/>
            <person name="Aparecida-Saddi V."/>
            <person name="Campos-Telles M.P."/>
            <person name="Grau M."/>
            <person name="Mikheyev A.S."/>
        </authorList>
    </citation>
    <scope>NUCLEOTIDE SEQUENCE</scope>
    <source>
        <tissue evidence="1">Venom_gland</tissue>
    </source>
</reference>
<accession>A0A2D4IIQ5</accession>
<reference evidence="1" key="1">
    <citation type="submission" date="2017-07" db="EMBL/GenBank/DDBJ databases">
        <authorList>
            <person name="Mikheyev A."/>
            <person name="Grau M."/>
        </authorList>
    </citation>
    <scope>NUCLEOTIDE SEQUENCE</scope>
    <source>
        <tissue evidence="1">Venom_gland</tissue>
    </source>
</reference>
<proteinExistence type="predicted"/>
<name>A0A2D4IIQ5_MICLE</name>